<keyword evidence="6" id="KW-0227">DNA damage</keyword>
<dbReference type="CDD" id="cd06559">
    <property type="entry name" value="Endonuclease_V"/>
    <property type="match status" value="1"/>
</dbReference>
<dbReference type="EMBL" id="CP013015">
    <property type="protein sequence ID" value="AMM41027.1"/>
    <property type="molecule type" value="Genomic_DNA"/>
</dbReference>
<evidence type="ECO:0000313" key="8">
    <source>
        <dbReference type="Proteomes" id="UP000070560"/>
    </source>
</evidence>
<evidence type="ECO:0000256" key="5">
    <source>
        <dbReference type="ARBA" id="ARBA00022801"/>
    </source>
</evidence>
<name>A0A7U4QKH7_DESA2</name>
<reference evidence="7 8" key="1">
    <citation type="submission" date="2015-10" db="EMBL/GenBank/DDBJ databases">
        <title>Candidatus Desulfofervidus auxilii, a hydrogenotrophic sulfate-reducing bacterium involved in the thermophilic anaerobic oxidation of methane.</title>
        <authorList>
            <person name="Krukenberg V."/>
            <person name="Richter M."/>
            <person name="Wegener G."/>
        </authorList>
    </citation>
    <scope>NUCLEOTIDE SEQUENCE [LARGE SCALE GENOMIC DNA]</scope>
    <source>
        <strain evidence="7 8">HS1</strain>
    </source>
</reference>
<dbReference type="GO" id="GO:0000287">
    <property type="term" value="F:magnesium ion binding"/>
    <property type="evidence" value="ECO:0007669"/>
    <property type="project" value="UniProtKB-UniRule"/>
</dbReference>
<keyword evidence="6" id="KW-0479">Metal-binding</keyword>
<comment type="subcellular location">
    <subcellularLocation>
        <location evidence="1 6">Cytoplasm</location>
    </subcellularLocation>
</comment>
<proteinExistence type="inferred from homology"/>
<accession>A0A7U4QKH7</accession>
<dbReference type="PANTHER" id="PTHR28511">
    <property type="entry name" value="ENDONUCLEASE V"/>
    <property type="match status" value="1"/>
</dbReference>
<feature type="binding site" evidence="6">
    <location>
        <position position="108"/>
    </location>
    <ligand>
        <name>Mg(2+)</name>
        <dbReference type="ChEBI" id="CHEBI:18420"/>
    </ligand>
</feature>
<comment type="cofactor">
    <cofactor evidence="6">
        <name>Mg(2+)</name>
        <dbReference type="ChEBI" id="CHEBI:18420"/>
    </cofactor>
</comment>
<keyword evidence="2 6" id="KW-0963">Cytoplasm</keyword>
<sequence length="228" mass="25061">MDKIAKLNYAQAVILQKELCQKVILKPPPNFSPQLIAGADVSYSRKDSKIYAALVVLNLPDLTLLETKTIIGETTFPYIPGLLSFREAPLLIKAFRQLQIKPHVILVDGQGIAHPRRIGLASHLGVCLNISTIGCAKSRLIGSYQPVPPSKGSYSLLKEGEEVIGFVLRTKKGVKPIFVSPGHLMDFDTAYKILLLCLKGYRLPEPTRLAHIEANRVRAKFSSPPGLV</sequence>
<comment type="function">
    <text evidence="6">DNA repair enzyme involved in the repair of deaminated bases. Selectively cleaves double-stranded DNA at the second phosphodiester bond 3' to a deoxyinosine leaving behind the intact lesion on the nicked DNA.</text>
</comment>
<dbReference type="AlphaFoldDB" id="A0A7U4QKH7"/>
<evidence type="ECO:0000256" key="4">
    <source>
        <dbReference type="ARBA" id="ARBA00022759"/>
    </source>
</evidence>
<feature type="site" description="Interaction with target DNA" evidence="6">
    <location>
        <position position="78"/>
    </location>
</feature>
<dbReference type="NCBIfam" id="NF008629">
    <property type="entry name" value="PRK11617.1"/>
    <property type="match status" value="1"/>
</dbReference>
<gene>
    <name evidence="6" type="primary">nfi</name>
    <name evidence="7" type="ORF">HS1_001223</name>
</gene>
<dbReference type="InterPro" id="IPR007581">
    <property type="entry name" value="Endonuclease-V"/>
</dbReference>
<protein>
    <recommendedName>
        <fullName evidence="6">Endonuclease V</fullName>
        <ecNumber evidence="6">3.1.21.7</ecNumber>
    </recommendedName>
    <alternativeName>
        <fullName evidence="6">Deoxyinosine 3'endonuclease</fullName>
    </alternativeName>
    <alternativeName>
        <fullName evidence="6">Deoxyribonuclease V</fullName>
        <shortName evidence="6">DNase V</shortName>
    </alternativeName>
</protein>
<comment type="similarity">
    <text evidence="6">Belongs to the endonuclease V family.</text>
</comment>
<dbReference type="GO" id="GO:0043737">
    <property type="term" value="F:deoxyribonuclease V activity"/>
    <property type="evidence" value="ECO:0007669"/>
    <property type="project" value="UniProtKB-UniRule"/>
</dbReference>
<keyword evidence="3 6" id="KW-0540">Nuclease</keyword>
<evidence type="ECO:0000256" key="1">
    <source>
        <dbReference type="ARBA" id="ARBA00004496"/>
    </source>
</evidence>
<evidence type="ECO:0000256" key="3">
    <source>
        <dbReference type="ARBA" id="ARBA00022722"/>
    </source>
</evidence>
<comment type="catalytic activity">
    <reaction evidence="6">
        <text>Endonucleolytic cleavage at apurinic or apyrimidinic sites to products with a 5'-phosphate.</text>
        <dbReference type="EC" id="3.1.21.7"/>
    </reaction>
</comment>
<dbReference type="EC" id="3.1.21.7" evidence="6"/>
<keyword evidence="4 6" id="KW-0255">Endonuclease</keyword>
<keyword evidence="6" id="KW-0234">DNA repair</keyword>
<dbReference type="GO" id="GO:0005737">
    <property type="term" value="C:cytoplasm"/>
    <property type="evidence" value="ECO:0007669"/>
    <property type="project" value="UniProtKB-SubCell"/>
</dbReference>
<evidence type="ECO:0000313" key="7">
    <source>
        <dbReference type="EMBL" id="AMM41027.1"/>
    </source>
</evidence>
<keyword evidence="6" id="KW-0460">Magnesium</keyword>
<feature type="binding site" evidence="6">
    <location>
        <position position="40"/>
    </location>
    <ligand>
        <name>Mg(2+)</name>
        <dbReference type="ChEBI" id="CHEBI:18420"/>
    </ligand>
</feature>
<dbReference type="RefSeq" id="WP_066062401.1">
    <property type="nucleotide sequence ID" value="NZ_CP013015.1"/>
</dbReference>
<evidence type="ECO:0000256" key="6">
    <source>
        <dbReference type="HAMAP-Rule" id="MF_00801"/>
    </source>
</evidence>
<dbReference type="GO" id="GO:0016891">
    <property type="term" value="F:RNA endonuclease activity producing 5'-phosphomonoesters, hydrolytic mechanism"/>
    <property type="evidence" value="ECO:0007669"/>
    <property type="project" value="TreeGrafter"/>
</dbReference>
<dbReference type="GO" id="GO:0003727">
    <property type="term" value="F:single-stranded RNA binding"/>
    <property type="evidence" value="ECO:0007669"/>
    <property type="project" value="TreeGrafter"/>
</dbReference>
<dbReference type="HAMAP" id="MF_00801">
    <property type="entry name" value="Endonuclease_5"/>
    <property type="match status" value="1"/>
</dbReference>
<dbReference type="KEGG" id="daw:HS1_001223"/>
<dbReference type="Proteomes" id="UP000070560">
    <property type="component" value="Chromosome"/>
</dbReference>
<dbReference type="Pfam" id="PF04493">
    <property type="entry name" value="Endonuclease_5"/>
    <property type="match status" value="1"/>
</dbReference>
<dbReference type="PANTHER" id="PTHR28511:SF1">
    <property type="entry name" value="ENDONUCLEASE V"/>
    <property type="match status" value="1"/>
</dbReference>
<keyword evidence="8" id="KW-1185">Reference proteome</keyword>
<evidence type="ECO:0000256" key="2">
    <source>
        <dbReference type="ARBA" id="ARBA00022490"/>
    </source>
</evidence>
<organism evidence="7 8">
    <name type="scientific">Desulfofervidus auxilii</name>
    <dbReference type="NCBI Taxonomy" id="1621989"/>
    <lineage>
        <taxon>Bacteria</taxon>
        <taxon>Pseudomonadati</taxon>
        <taxon>Thermodesulfobacteriota</taxon>
        <taxon>Candidatus Desulfofervidia</taxon>
        <taxon>Candidatus Desulfofervidales</taxon>
        <taxon>Candidatus Desulfofervidaceae</taxon>
        <taxon>Candidatus Desulfofervidus</taxon>
    </lineage>
</organism>
<dbReference type="Gene3D" id="3.30.2170.10">
    <property type="entry name" value="archaeoglobus fulgidus dsm 4304 superfamily"/>
    <property type="match status" value="1"/>
</dbReference>
<keyword evidence="5 6" id="KW-0378">Hydrolase</keyword>
<dbReference type="OrthoDB" id="9790916at2"/>
<dbReference type="GO" id="GO:0006281">
    <property type="term" value="P:DNA repair"/>
    <property type="evidence" value="ECO:0007669"/>
    <property type="project" value="UniProtKB-UniRule"/>
</dbReference>